<dbReference type="EMBL" id="JAUJDW010000030">
    <property type="protein sequence ID" value="KAK0650915.1"/>
    <property type="molecule type" value="Genomic_DNA"/>
</dbReference>
<dbReference type="InterPro" id="IPR036047">
    <property type="entry name" value="F-box-like_dom_sf"/>
</dbReference>
<accession>A0AA40CTM1</accession>
<feature type="compositionally biased region" description="Basic and acidic residues" evidence="1">
    <location>
        <begin position="232"/>
        <end position="246"/>
    </location>
</feature>
<dbReference type="InterPro" id="IPR001810">
    <property type="entry name" value="F-box_dom"/>
</dbReference>
<name>A0AA40CTM1_9PEZI</name>
<feature type="region of interest" description="Disordered" evidence="1">
    <location>
        <begin position="223"/>
        <end position="246"/>
    </location>
</feature>
<dbReference type="PROSITE" id="PS50181">
    <property type="entry name" value="FBOX"/>
    <property type="match status" value="1"/>
</dbReference>
<comment type="caution">
    <text evidence="3">The sequence shown here is derived from an EMBL/GenBank/DDBJ whole genome shotgun (WGS) entry which is preliminary data.</text>
</comment>
<dbReference type="Proteomes" id="UP001175001">
    <property type="component" value="Unassembled WGS sequence"/>
</dbReference>
<feature type="domain" description="F-box" evidence="2">
    <location>
        <begin position="7"/>
        <end position="56"/>
    </location>
</feature>
<evidence type="ECO:0000256" key="1">
    <source>
        <dbReference type="SAM" id="MobiDB-lite"/>
    </source>
</evidence>
<dbReference type="Pfam" id="PF12937">
    <property type="entry name" value="F-box-like"/>
    <property type="match status" value="1"/>
</dbReference>
<gene>
    <name evidence="3" type="ORF">DIS24_g6322</name>
</gene>
<sequence length="329" mass="37145">MAHLVTDKGLLSLPNELLIHILNSLPTPDLLPLTTVAHRFYAVILRIVHNRLIAAANLHEQDHTLLLECYHPSAKLTEPPLYCRYLGTDGLDVPDPDFDEADLVGRLGYLRNRYSRFRPYRKGPEAYSARTRPGDIPGSRTHPSSSAPQYTGGGYNDDELVRQVLSLDSEERFTQLCAVINLIKLGPRNGLFRSFVEVEDSVLRVFRDWLRKVALPTANQLPDLQAASGESTSEKGKETQSDEEMADGKRLLWVSPAKNVGLKFRVRQRRLRRDTPILVLADEETAVSYDIEYEELLVRTSHLLLTFENSLLDQDNQPGRRAVVFGSFG</sequence>
<protein>
    <recommendedName>
        <fullName evidence="2">F-box domain-containing protein</fullName>
    </recommendedName>
</protein>
<dbReference type="SUPFAM" id="SSF81383">
    <property type="entry name" value="F-box domain"/>
    <property type="match status" value="1"/>
</dbReference>
<evidence type="ECO:0000313" key="3">
    <source>
        <dbReference type="EMBL" id="KAK0650915.1"/>
    </source>
</evidence>
<keyword evidence="4" id="KW-1185">Reference proteome</keyword>
<evidence type="ECO:0000259" key="2">
    <source>
        <dbReference type="PROSITE" id="PS50181"/>
    </source>
</evidence>
<organism evidence="3 4">
    <name type="scientific">Lasiodiplodia hormozganensis</name>
    <dbReference type="NCBI Taxonomy" id="869390"/>
    <lineage>
        <taxon>Eukaryota</taxon>
        <taxon>Fungi</taxon>
        <taxon>Dikarya</taxon>
        <taxon>Ascomycota</taxon>
        <taxon>Pezizomycotina</taxon>
        <taxon>Dothideomycetes</taxon>
        <taxon>Dothideomycetes incertae sedis</taxon>
        <taxon>Botryosphaeriales</taxon>
        <taxon>Botryosphaeriaceae</taxon>
        <taxon>Lasiodiplodia</taxon>
    </lineage>
</organism>
<evidence type="ECO:0000313" key="4">
    <source>
        <dbReference type="Proteomes" id="UP001175001"/>
    </source>
</evidence>
<reference evidence="3" key="1">
    <citation type="submission" date="2023-06" db="EMBL/GenBank/DDBJ databases">
        <title>Multi-omics analyses reveal the molecular pathogenesis toolkit of Lasiodiplodia hormozganensis, a cross-kingdom pathogen.</title>
        <authorList>
            <person name="Felix C."/>
            <person name="Meneses R."/>
            <person name="Goncalves M.F.M."/>
            <person name="Tilleman L."/>
            <person name="Duarte A.S."/>
            <person name="Jorrin-Novo J.V."/>
            <person name="Van De Peer Y."/>
            <person name="Deforce D."/>
            <person name="Van Nieuwerburgh F."/>
            <person name="Esteves A.C."/>
            <person name="Alves A."/>
        </authorList>
    </citation>
    <scope>NUCLEOTIDE SEQUENCE</scope>
    <source>
        <strain evidence="3">CBS 339.90</strain>
    </source>
</reference>
<dbReference type="AlphaFoldDB" id="A0AA40CTM1"/>
<proteinExistence type="predicted"/>
<feature type="region of interest" description="Disordered" evidence="1">
    <location>
        <begin position="124"/>
        <end position="154"/>
    </location>
</feature>